<evidence type="ECO:0000256" key="1">
    <source>
        <dbReference type="SAM" id="MobiDB-lite"/>
    </source>
</evidence>
<accession>A0A160TKV5</accession>
<gene>
    <name evidence="2" type="ORF">MGWOODY_Smn153</name>
</gene>
<evidence type="ECO:0000313" key="2">
    <source>
        <dbReference type="EMBL" id="CUS45263.1"/>
    </source>
</evidence>
<dbReference type="EMBL" id="CZQE01000231">
    <property type="protein sequence ID" value="CUS45263.1"/>
    <property type="molecule type" value="Genomic_DNA"/>
</dbReference>
<proteinExistence type="predicted"/>
<reference evidence="2" key="1">
    <citation type="submission" date="2015-10" db="EMBL/GenBank/DDBJ databases">
        <authorList>
            <person name="Gilbert D.G."/>
        </authorList>
    </citation>
    <scope>NUCLEOTIDE SEQUENCE</scope>
</reference>
<name>A0A160TKV5_9ZZZZ</name>
<dbReference type="AlphaFoldDB" id="A0A160TKV5"/>
<protein>
    <submittedName>
        <fullName evidence="2">Uncharacterized protein</fullName>
    </submittedName>
</protein>
<feature type="region of interest" description="Disordered" evidence="1">
    <location>
        <begin position="28"/>
        <end position="59"/>
    </location>
</feature>
<sequence length="59" mass="6833">MDRATRPWRRWRANGLLDRERQVADRLALRQGPVGHSRGPSKKMRGGSGMPEDRLIGWH</sequence>
<organism evidence="2">
    <name type="scientific">hydrothermal vent metagenome</name>
    <dbReference type="NCBI Taxonomy" id="652676"/>
    <lineage>
        <taxon>unclassified sequences</taxon>
        <taxon>metagenomes</taxon>
        <taxon>ecological metagenomes</taxon>
    </lineage>
</organism>